<evidence type="ECO:0000313" key="15">
    <source>
        <dbReference type="EMBL" id="CAD7698753.1"/>
    </source>
</evidence>
<dbReference type="GO" id="GO:0005858">
    <property type="term" value="C:axonemal dynein complex"/>
    <property type="evidence" value="ECO:0007669"/>
    <property type="project" value="TreeGrafter"/>
</dbReference>
<dbReference type="InterPro" id="IPR013602">
    <property type="entry name" value="Dynein_heavy_linker"/>
</dbReference>
<keyword evidence="16" id="KW-1185">Reference proteome</keyword>
<dbReference type="Pfam" id="PF08385">
    <property type="entry name" value="DHC_N1"/>
    <property type="match status" value="1"/>
</dbReference>
<dbReference type="Gene3D" id="1.20.920.30">
    <property type="match status" value="1"/>
</dbReference>
<evidence type="ECO:0000256" key="3">
    <source>
        <dbReference type="ARBA" id="ARBA00022490"/>
    </source>
</evidence>
<name>A0A8S1IUM5_9CHLO</name>
<dbReference type="InterPro" id="IPR013594">
    <property type="entry name" value="Dynein_heavy_tail"/>
</dbReference>
<dbReference type="FunFam" id="1.10.287.2620:FF:000002">
    <property type="entry name" value="Dynein heavy chain 2, axonemal"/>
    <property type="match status" value="1"/>
</dbReference>
<sequence length="2552" mass="292097">MACGEVSRGALESFKDLVSDLYFPVLRSNAQWGKVHEDQVKGFLNLGTKFVNLLSEAANSLVGGIELQQPDESYLQKYGLNPGSFTAAAAENGASKDLDACLQSWCHTVEGLLQETSKRQEEQDAGPDSELVFWRSRMAKFNAVTEQLKTKKSRLVLGVGSSSRSSAYKKWRALDVKITDGANESKDNVKYLTTLEKSLEPMYTGSPQDIIDCLPTLMNNFKMVYTIARYYSTPERMTTLFKKMTNQMIKNCKQHIMLHGKLWDQDKPTLIANMQIAIRLNKVYQEQYQLTRDRLSAQPKAKQFEFDERAIFFKFNLFAKRLDKLTNMFTTIHQFSSLAHHTHIDGLGTMMKNFYNIVDDVKRKPYDLLDYSKNQFDRDYLEFNVNIHDLEMALQGFINSSFENITSTDHALNLLRQFQSILQRESLKADLNAKYMVIFQNYGLDVDAVQKIYETHKSNPPVVRNAPPVAGNIMWARQLFQRIERPMKNFADNKIIMSTKESKRIVKTYNKVARALVEFETLWHQAWMKYIDQSKAGLQSTLLIRHPDTGALLVNFDKGIMQLIKETKYLQGMGIYVPESARVVLVQERKFKYYYNNLMHSIKEHERVMSQIQPVVKPLLKPHLDDLERKLSPGMYSLTWTSMNIDGYLHRVHQGLARLEELVRKINDLVQNRVEANLKAISKTVMVDLPSERSFTYEDFINTQGKFIKKQGEMLGVRNREVCRSTEDVIQLIRTYPRENTDVTLKEEDCRMFRRHYSNLMYRAVLSATKHSFNAMKKRLASKRSTGIFFMERPFFDVDVELKVPNVAMNPSLEEIQCAINTTAKAILGCSQKINAWGMEGGDGGTYYDMIAKDKQVVKVVLLLTGSVEGTKQQVMQYISTFDVYSFLWRQSLQEAYENFMTTNPSLEAFEAELKKYMAIETDVANIPSIHNIGSLSLETQPLKYSLKAEAASWKAQFAKNLHKQGSEELKSLDNYIRETTLKLSRKVEDLEDVRNVVGVLKEVREKEADIDNLINPIEEMYALLLRYEVRVPKEETDMVGDLRYSWKKLRKLATDVSDSLARLQVGFKRELIKEVKAFVVDAANFRSDWEENGPMVAGLDPMDAVDRLKKFQQMFEVRKRKWENYSSGEELFGLSVTQYPELETTEKEIQMLDRLYSLYVNVISTIKGYGDFFWVDVVEQIDVWAEQVNGYQAQAKKLPKALREWQAYKDCRKTIDDFLEMLPLFQSLAHKSMRERHWTDIMKITGKELNLAEDVFKLQHILDCNILDFRDDVEELASAAVKEEQIEVKLKVVDGEWEDLNLSFAEYKTRGPVILKGSDTAELVEKLEDSQMTLGSMATNRYSAPFREEVHEWIVKLSTVSEIVEQWLMVQSMWMYMEAVFSGGDIVKQLPQEAKRFQNIDKNYMKIVTSALETMNVVKTCYGNELMKSMLPHLLEQLELCQKSLSAYLETKRAEFPRFYFVSDPTLLEILSLGSDPPSVVPHFQSGLFDSLTNVTFDSVDKSKMLEMFSQQGECVEFEHAVEAKGNIEVWLQRLVDGMQETVKCITKRAYKNVQEMELEDFIFSHPAQISLLGIQFQWTADTQDALARAKSDKTIMNKNMKKTDAILRDMVNITVKTDLTKIQRTNLETCVTVHMHQKESTEDLVKKKVKDPTDFEWLKQCRFYWREDKDTVIISICDVDFEYSFEYLGVKERLVITPLTDICYITLSQALGMFLGGAPAGPAGTGKTETTKDLGNTLGKYVVVFNCSDQMDYKGMGKIYKGLAQSGLWGCFDEFNRINLDVLSVCAQQVYCVLSAIRERKKTFLFTDGTTVSLDPRVGFFITMNPGYAGRQELPENLKALFRGVTMMVPNRQIIMKVKLAACGYQENDALSKKFFVLYGLCEQQLSKQAHYDFGLRNILSVLRTAGASKRACPGNSEVFLMMRTLRDMNMSKFVAEDVPLFLSLIDDLFPGLKADRAQFPEIEGALRNIVDSKGLQQHPTWMNKCIQLYETYLVRHGIMLVGPAGAGKSSIVECLAGALTELGQKHVIWRMNPKAITAPQMFGRMDATTGDWTDGIFAVLWRRAAKAKNQNTLIILDGPVDAIWIENLNTVLDDNKVLTLANGDRILMTPSMKAMFEPENLNNASPATVSRAGIIYVSDCELGWKPVVKSWLQRRRDQESAILQPLFDKYVDHMLDFVRLNLKNVLFNEEVCQVSTLTTLLDSMLQHCVNTNEILSPDKYEKVFLFCLVWSLGGLLDNKDRPQFSQEVASIGSNLPEMDEESLIYEYKVDDAMTEWQHWRECVPVWEYPKGVEKPKFAQLVIPTLDSVRYEKLLQLSYNVDSATLLVGGPGTAKTSTINQFMSKFSPEETSSKTITFSSLTTPQIFQMSIEGAVEKRQGRTYGPPGGKSMCVFIDDISMPYINEWGDQVTNEIVRQLLEQHGMYSLEKPIGDMKFLVDTRFVAAMNQPGGGKNDIPNRLKRRFVIFNVPLPSVAAINNIFGTLVEGRFDPSAFTDDVIQVAQKLVPMTVTLWNKVQTKMLPTPAKFHYLFNMRELSKVFQGVILASRDR</sequence>
<comment type="caution">
    <text evidence="15">The sequence shown here is derived from an EMBL/GenBank/DDBJ whole genome shotgun (WGS) entry which is preliminary data.</text>
</comment>
<dbReference type="SMART" id="SM00382">
    <property type="entry name" value="AAA"/>
    <property type="match status" value="3"/>
</dbReference>
<dbReference type="GO" id="GO:0051959">
    <property type="term" value="F:dynein light intermediate chain binding"/>
    <property type="evidence" value="ECO:0007669"/>
    <property type="project" value="InterPro"/>
</dbReference>
<dbReference type="InterPro" id="IPR056759">
    <property type="entry name" value="DYH2-5-8_CC"/>
</dbReference>
<dbReference type="Gene3D" id="1.20.58.1120">
    <property type="match status" value="1"/>
</dbReference>
<proteinExistence type="inferred from homology"/>
<dbReference type="SUPFAM" id="SSF52540">
    <property type="entry name" value="P-loop containing nucleoside triphosphate hydrolases"/>
    <property type="match status" value="3"/>
</dbReference>
<evidence type="ECO:0000256" key="5">
    <source>
        <dbReference type="ARBA" id="ARBA00022737"/>
    </source>
</evidence>
<evidence type="ECO:0000256" key="12">
    <source>
        <dbReference type="ARBA" id="ARBA00023212"/>
    </source>
</evidence>
<accession>A0A8S1IUM5</accession>
<evidence type="ECO:0000259" key="14">
    <source>
        <dbReference type="SMART" id="SM00382"/>
    </source>
</evidence>
<dbReference type="Gene3D" id="1.10.472.130">
    <property type="match status" value="1"/>
</dbReference>
<dbReference type="FunFam" id="3.40.50.300:FF:001386">
    <property type="entry name" value="Dynein heavy chain, putative"/>
    <property type="match status" value="1"/>
</dbReference>
<dbReference type="Gene3D" id="1.10.287.2620">
    <property type="match status" value="1"/>
</dbReference>
<keyword evidence="11" id="KW-0505">Motor protein</keyword>
<keyword evidence="4" id="KW-0493">Microtubule</keyword>
<evidence type="ECO:0000256" key="2">
    <source>
        <dbReference type="ARBA" id="ARBA00008887"/>
    </source>
</evidence>
<dbReference type="EMBL" id="CAJHUC010000882">
    <property type="protein sequence ID" value="CAD7698753.1"/>
    <property type="molecule type" value="Genomic_DNA"/>
</dbReference>
<dbReference type="FunFam" id="3.20.180.20:FF:000023">
    <property type="entry name" value="Dynein gamma chain, flagellar outer arm"/>
    <property type="match status" value="1"/>
</dbReference>
<keyword evidence="3" id="KW-0963">Cytoplasm</keyword>
<feature type="domain" description="AAA+ ATPase" evidence="14">
    <location>
        <begin position="2323"/>
        <end position="2472"/>
    </location>
</feature>
<evidence type="ECO:0000256" key="13">
    <source>
        <dbReference type="ARBA" id="ARBA00023273"/>
    </source>
</evidence>
<evidence type="ECO:0000313" key="16">
    <source>
        <dbReference type="Proteomes" id="UP000708148"/>
    </source>
</evidence>
<dbReference type="GO" id="GO:0005874">
    <property type="term" value="C:microtubule"/>
    <property type="evidence" value="ECO:0007669"/>
    <property type="project" value="UniProtKB-KW"/>
</dbReference>
<keyword evidence="10" id="KW-0969">Cilium</keyword>
<evidence type="ECO:0000256" key="7">
    <source>
        <dbReference type="ARBA" id="ARBA00022840"/>
    </source>
</evidence>
<dbReference type="OrthoDB" id="447173at2759"/>
<dbReference type="Gene3D" id="3.40.50.300">
    <property type="entry name" value="P-loop containing nucleotide triphosphate hydrolases"/>
    <property type="match status" value="3"/>
</dbReference>
<dbReference type="FunFam" id="1.20.140.100:FF:000003">
    <property type="entry name" value="Dynein, axonemal, heavy chain 5"/>
    <property type="match status" value="1"/>
</dbReference>
<dbReference type="FunFam" id="3.40.50.300:FF:000044">
    <property type="entry name" value="Dynein heavy chain 5, axonemal"/>
    <property type="match status" value="1"/>
</dbReference>
<evidence type="ECO:0000256" key="8">
    <source>
        <dbReference type="ARBA" id="ARBA00023017"/>
    </source>
</evidence>
<evidence type="ECO:0000256" key="1">
    <source>
        <dbReference type="ARBA" id="ARBA00004430"/>
    </source>
</evidence>
<gene>
    <name evidence="15" type="ORF">OSTQU699_LOCUS4112</name>
</gene>
<keyword evidence="7" id="KW-0067">ATP-binding</keyword>
<feature type="domain" description="AAA+ ATPase" evidence="14">
    <location>
        <begin position="1717"/>
        <end position="1854"/>
    </location>
</feature>
<feature type="domain" description="AAA+ ATPase" evidence="14">
    <location>
        <begin position="1997"/>
        <end position="2129"/>
    </location>
</feature>
<dbReference type="InterPro" id="IPR043157">
    <property type="entry name" value="Dynein_AAA1S"/>
</dbReference>
<dbReference type="Pfam" id="PF12774">
    <property type="entry name" value="AAA_6"/>
    <property type="match status" value="1"/>
</dbReference>
<dbReference type="FunFam" id="1.10.8.710:FF:000003">
    <property type="entry name" value="Dynein axonemal heavy chain 5"/>
    <property type="match status" value="1"/>
</dbReference>
<evidence type="ECO:0000256" key="6">
    <source>
        <dbReference type="ARBA" id="ARBA00022741"/>
    </source>
</evidence>
<evidence type="ECO:0000256" key="9">
    <source>
        <dbReference type="ARBA" id="ARBA00023054"/>
    </source>
</evidence>
<dbReference type="InterPro" id="IPR035699">
    <property type="entry name" value="AAA_6"/>
</dbReference>
<keyword evidence="9" id="KW-0175">Coiled coil</keyword>
<keyword evidence="12" id="KW-0206">Cytoskeleton</keyword>
<keyword evidence="6" id="KW-0547">Nucleotide-binding</keyword>
<dbReference type="PANTHER" id="PTHR46532:SF4">
    <property type="entry name" value="AAA+ ATPASE DOMAIN-CONTAINING PROTEIN"/>
    <property type="match status" value="1"/>
</dbReference>
<dbReference type="Gene3D" id="3.20.180.20">
    <property type="entry name" value="Dynein heavy chain, N-terminal domain 2"/>
    <property type="match status" value="1"/>
</dbReference>
<comment type="subcellular location">
    <subcellularLocation>
        <location evidence="1">Cytoplasm</location>
        <location evidence="1">Cytoskeleton</location>
        <location evidence="1">Cilium axoneme</location>
    </subcellularLocation>
</comment>
<dbReference type="InterPro" id="IPR041466">
    <property type="entry name" value="Dynein_AAA5_ext"/>
</dbReference>
<dbReference type="GO" id="GO:0045505">
    <property type="term" value="F:dynein intermediate chain binding"/>
    <property type="evidence" value="ECO:0007669"/>
    <property type="project" value="InterPro"/>
</dbReference>
<dbReference type="Gene3D" id="1.10.8.710">
    <property type="match status" value="1"/>
</dbReference>
<keyword evidence="5" id="KW-0677">Repeat</keyword>
<evidence type="ECO:0000256" key="4">
    <source>
        <dbReference type="ARBA" id="ARBA00022701"/>
    </source>
</evidence>
<dbReference type="InterPro" id="IPR003593">
    <property type="entry name" value="AAA+_ATPase"/>
</dbReference>
<dbReference type="Pfam" id="PF17857">
    <property type="entry name" value="AAA_lid_1"/>
    <property type="match status" value="1"/>
</dbReference>
<dbReference type="GO" id="GO:0007018">
    <property type="term" value="P:microtubule-based movement"/>
    <property type="evidence" value="ECO:0007669"/>
    <property type="project" value="InterPro"/>
</dbReference>
<keyword evidence="8" id="KW-0243">Dynein</keyword>
<dbReference type="InterPro" id="IPR042228">
    <property type="entry name" value="Dynein_linker_3"/>
</dbReference>
<organism evidence="15 16">
    <name type="scientific">Ostreobium quekettii</name>
    <dbReference type="NCBI Taxonomy" id="121088"/>
    <lineage>
        <taxon>Eukaryota</taxon>
        <taxon>Viridiplantae</taxon>
        <taxon>Chlorophyta</taxon>
        <taxon>core chlorophytes</taxon>
        <taxon>Ulvophyceae</taxon>
        <taxon>TCBD clade</taxon>
        <taxon>Bryopsidales</taxon>
        <taxon>Ostreobineae</taxon>
        <taxon>Ostreobiaceae</taxon>
        <taxon>Ostreobium</taxon>
    </lineage>
</organism>
<dbReference type="GO" id="GO:0005524">
    <property type="term" value="F:ATP binding"/>
    <property type="evidence" value="ECO:0007669"/>
    <property type="project" value="UniProtKB-KW"/>
</dbReference>
<dbReference type="Pfam" id="PF08393">
    <property type="entry name" value="DHC_N2"/>
    <property type="match status" value="1"/>
</dbReference>
<dbReference type="Pfam" id="PF25007">
    <property type="entry name" value="DYH2-5-8_CC"/>
    <property type="match status" value="1"/>
</dbReference>
<dbReference type="InterPro" id="IPR041589">
    <property type="entry name" value="DNAH3_AAA_lid_1"/>
</dbReference>
<dbReference type="Proteomes" id="UP000708148">
    <property type="component" value="Unassembled WGS sequence"/>
</dbReference>
<dbReference type="Gene3D" id="1.20.140.100">
    <property type="entry name" value="Dynein heavy chain, N-terminal domain 2"/>
    <property type="match status" value="1"/>
</dbReference>
<reference evidence="15" key="1">
    <citation type="submission" date="2020-12" db="EMBL/GenBank/DDBJ databases">
        <authorList>
            <person name="Iha C."/>
        </authorList>
    </citation>
    <scope>NUCLEOTIDE SEQUENCE</scope>
</reference>
<evidence type="ECO:0000256" key="11">
    <source>
        <dbReference type="ARBA" id="ARBA00023175"/>
    </source>
</evidence>
<dbReference type="Pfam" id="PF12775">
    <property type="entry name" value="AAA_7"/>
    <property type="match status" value="1"/>
</dbReference>
<dbReference type="Pfam" id="PF17852">
    <property type="entry name" value="Dynein_AAA_lid"/>
    <property type="match status" value="1"/>
</dbReference>
<dbReference type="PANTHER" id="PTHR46532">
    <property type="entry name" value="MALE FERTILITY FACTOR KL5"/>
    <property type="match status" value="1"/>
</dbReference>
<comment type="similarity">
    <text evidence="2">Belongs to the dynein heavy chain family.</text>
</comment>
<protein>
    <recommendedName>
        <fullName evidence="14">AAA+ ATPase domain-containing protein</fullName>
    </recommendedName>
</protein>
<dbReference type="InterPro" id="IPR042222">
    <property type="entry name" value="Dynein_2_N"/>
</dbReference>
<keyword evidence="13" id="KW-0966">Cell projection</keyword>
<evidence type="ECO:0000256" key="10">
    <source>
        <dbReference type="ARBA" id="ARBA00023069"/>
    </source>
</evidence>
<dbReference type="InterPro" id="IPR027417">
    <property type="entry name" value="P-loop_NTPase"/>
</dbReference>
<dbReference type="InterPro" id="IPR026983">
    <property type="entry name" value="DHC"/>
</dbReference>